<dbReference type="InterPro" id="IPR013783">
    <property type="entry name" value="Ig-like_fold"/>
</dbReference>
<accession>A0A7T5R3P2</accession>
<gene>
    <name evidence="1" type="ORF">HYS17_03845</name>
</gene>
<evidence type="ECO:0008006" key="3">
    <source>
        <dbReference type="Google" id="ProtNLM"/>
    </source>
</evidence>
<dbReference type="InterPro" id="IPR006311">
    <property type="entry name" value="TAT_signal"/>
</dbReference>
<evidence type="ECO:0000313" key="1">
    <source>
        <dbReference type="EMBL" id="QQG36914.1"/>
    </source>
</evidence>
<dbReference type="Gene3D" id="2.60.40.10">
    <property type="entry name" value="Immunoglobulins"/>
    <property type="match status" value="1"/>
</dbReference>
<dbReference type="PROSITE" id="PS51318">
    <property type="entry name" value="TAT"/>
    <property type="match status" value="1"/>
</dbReference>
<sequence>MKHLQLKAPARRLVYTGLAALVAGLTALTLWAPDAQALKVTLKRAVFEGPRRTEVLTIINNSAEEQAYRLGWRMMRMTENQSMVAVDDPAQAADLRPVDEMIRYAPRRIVIPPGGTQQVRLLLRKPKDLAEGEYRSHFWIQPEAESVKFEPPSEEMAEAAKTKPVVQIKMLTGITIPVIVRHGKLSVKSTITDARVARDGGGKAMNVGFTLNREGNRSVYGDLKFICNGGTLAKQIKGIAVYTEITKRFMNFSIPYPEGGVSACSSMKIEYIADEDDLDLQGVTLAAAEVAVQ</sequence>
<name>A0A7T5R3P2_9BACT</name>
<dbReference type="EMBL" id="CP066681">
    <property type="protein sequence ID" value="QQG36914.1"/>
    <property type="molecule type" value="Genomic_DNA"/>
</dbReference>
<dbReference type="AlphaFoldDB" id="A0A7T5R3P2"/>
<proteinExistence type="predicted"/>
<dbReference type="SUPFAM" id="SSF49354">
    <property type="entry name" value="PapD-like"/>
    <property type="match status" value="1"/>
</dbReference>
<reference evidence="1 2" key="1">
    <citation type="submission" date="2020-07" db="EMBL/GenBank/DDBJ databases">
        <title>Huge and variable diversity of episymbiotic CPR bacteria and DPANN archaea in groundwater ecosystems.</title>
        <authorList>
            <person name="He C.Y."/>
            <person name="Keren R."/>
            <person name="Whittaker M."/>
            <person name="Farag I.F."/>
            <person name="Doudna J."/>
            <person name="Cate J.H.D."/>
            <person name="Banfield J.F."/>
        </authorList>
    </citation>
    <scope>NUCLEOTIDE SEQUENCE [LARGE SCALE GENOMIC DNA]</scope>
    <source>
        <strain evidence="1">NC_groundwater_70_Ag_B-0.1um_54_66</strain>
    </source>
</reference>
<protein>
    <recommendedName>
        <fullName evidence="3">Pili assembly chaperone N-terminal domain-containing protein</fullName>
    </recommendedName>
</protein>
<organism evidence="1 2">
    <name type="scientific">Micavibrio aeruginosavorus</name>
    <dbReference type="NCBI Taxonomy" id="349221"/>
    <lineage>
        <taxon>Bacteria</taxon>
        <taxon>Pseudomonadati</taxon>
        <taxon>Bdellovibrionota</taxon>
        <taxon>Bdellovibrionia</taxon>
        <taxon>Bdellovibrionales</taxon>
        <taxon>Pseudobdellovibrionaceae</taxon>
        <taxon>Micavibrio</taxon>
    </lineage>
</organism>
<dbReference type="InterPro" id="IPR008962">
    <property type="entry name" value="PapD-like_sf"/>
</dbReference>
<dbReference type="Proteomes" id="UP000595362">
    <property type="component" value="Chromosome"/>
</dbReference>
<evidence type="ECO:0000313" key="2">
    <source>
        <dbReference type="Proteomes" id="UP000595362"/>
    </source>
</evidence>